<dbReference type="Gene3D" id="3.40.50.880">
    <property type="match status" value="1"/>
</dbReference>
<dbReference type="PROSITE" id="PS51273">
    <property type="entry name" value="GATASE_TYPE_1"/>
    <property type="match status" value="1"/>
</dbReference>
<evidence type="ECO:0000256" key="1">
    <source>
        <dbReference type="ARBA" id="ARBA00022962"/>
    </source>
</evidence>
<dbReference type="SUPFAM" id="SSF52317">
    <property type="entry name" value="Class I glutamine amidotransferase-like"/>
    <property type="match status" value="1"/>
</dbReference>
<evidence type="ECO:0000313" key="4">
    <source>
        <dbReference type="Proteomes" id="UP001203410"/>
    </source>
</evidence>
<reference evidence="3 4" key="1">
    <citation type="submission" date="2022-05" db="EMBL/GenBank/DDBJ databases">
        <authorList>
            <person name="Jo J.-H."/>
            <person name="Im W.-T."/>
        </authorList>
    </citation>
    <scope>NUCLEOTIDE SEQUENCE [LARGE SCALE GENOMIC DNA]</scope>
    <source>
        <strain evidence="3 4">NSE70-1</strain>
    </source>
</reference>
<comment type="caution">
    <text evidence="3">The sequence shown here is derived from an EMBL/GenBank/DDBJ whole genome shotgun (WGS) entry which is preliminary data.</text>
</comment>
<evidence type="ECO:0000313" key="3">
    <source>
        <dbReference type="EMBL" id="MCL6697758.1"/>
    </source>
</evidence>
<feature type="domain" description="Glutamine amidotransferase" evidence="2">
    <location>
        <begin position="2"/>
        <end position="170"/>
    </location>
</feature>
<dbReference type="NCBIfam" id="TIGR00566">
    <property type="entry name" value="trpG_papA"/>
    <property type="match status" value="1"/>
</dbReference>
<dbReference type="InterPro" id="IPR006221">
    <property type="entry name" value="TrpG/PapA_dom"/>
</dbReference>
<dbReference type="PANTHER" id="PTHR43418">
    <property type="entry name" value="MULTIFUNCTIONAL TRYPTOPHAN BIOSYNTHESIS PROTEIN-RELATED"/>
    <property type="match status" value="1"/>
</dbReference>
<dbReference type="InterPro" id="IPR029062">
    <property type="entry name" value="Class_I_gatase-like"/>
</dbReference>
<protein>
    <submittedName>
        <fullName evidence="3">Aminodeoxychorismate/anthranilate synthase component II</fullName>
    </submittedName>
</protein>
<accession>A0ABT0RRX8</accession>
<evidence type="ECO:0000259" key="2">
    <source>
        <dbReference type="Pfam" id="PF00117"/>
    </source>
</evidence>
<dbReference type="Pfam" id="PF00117">
    <property type="entry name" value="GATase"/>
    <property type="match status" value="1"/>
</dbReference>
<name>A0ABT0RRX8_9SPHN</name>
<dbReference type="EMBL" id="JAMGBA010000001">
    <property type="protein sequence ID" value="MCL6697758.1"/>
    <property type="molecule type" value="Genomic_DNA"/>
</dbReference>
<dbReference type="PRINTS" id="PR00099">
    <property type="entry name" value="CPSGATASE"/>
</dbReference>
<gene>
    <name evidence="3" type="ORF">LZ496_03030</name>
</gene>
<dbReference type="Proteomes" id="UP001203410">
    <property type="component" value="Unassembled WGS sequence"/>
</dbReference>
<dbReference type="PRINTS" id="PR00097">
    <property type="entry name" value="ANTSNTHASEII"/>
</dbReference>
<keyword evidence="1" id="KW-0315">Glutamine amidotransferase</keyword>
<dbReference type="InterPro" id="IPR017926">
    <property type="entry name" value="GATASE"/>
</dbReference>
<sequence length="177" mass="18523">MLVDYLLALGAEVAVKRNDAISVEDALRSGSDGILISPGPGTPEQAGISVELAAACIERRFPLLGVCLGHQAIAIACGSKVERTNPIHGKVATVRHDGTGLFAGLPSPFAATRYHSLAVPDPRLPLIANAWSEDGTVMAMRHEGAPVHGIQFHPESVASEQGKELLSAFLEICCVPA</sequence>
<dbReference type="PRINTS" id="PR00096">
    <property type="entry name" value="GATASE"/>
</dbReference>
<dbReference type="CDD" id="cd01743">
    <property type="entry name" value="GATase1_Anthranilate_Synthase"/>
    <property type="match status" value="1"/>
</dbReference>
<dbReference type="PANTHER" id="PTHR43418:SF4">
    <property type="entry name" value="MULTIFUNCTIONAL TRYPTOPHAN BIOSYNTHESIS PROTEIN"/>
    <property type="match status" value="1"/>
</dbReference>
<proteinExistence type="predicted"/>
<organism evidence="3 4">
    <name type="scientific">Sphingomonas caseinilyticus</name>
    <dbReference type="NCBI Taxonomy" id="2908205"/>
    <lineage>
        <taxon>Bacteria</taxon>
        <taxon>Pseudomonadati</taxon>
        <taxon>Pseudomonadota</taxon>
        <taxon>Alphaproteobacteria</taxon>
        <taxon>Sphingomonadales</taxon>
        <taxon>Sphingomonadaceae</taxon>
        <taxon>Sphingomonas</taxon>
    </lineage>
</organism>
<dbReference type="InterPro" id="IPR050472">
    <property type="entry name" value="Anth_synth/Amidotransfase"/>
</dbReference>
<keyword evidence="4" id="KW-1185">Reference proteome</keyword>